<keyword evidence="2" id="KW-1185">Reference proteome</keyword>
<evidence type="ECO:0000313" key="1">
    <source>
        <dbReference type="EMBL" id="RBP39728.1"/>
    </source>
</evidence>
<proteinExistence type="predicted"/>
<gene>
    <name evidence="1" type="ORF">DES53_109155</name>
</gene>
<dbReference type="EMBL" id="QNRR01000009">
    <property type="protein sequence ID" value="RBP39728.1"/>
    <property type="molecule type" value="Genomic_DNA"/>
</dbReference>
<protein>
    <submittedName>
        <fullName evidence="1">Uncharacterized protein</fullName>
    </submittedName>
</protein>
<accession>A0A366HEI9</accession>
<dbReference type="Proteomes" id="UP000253426">
    <property type="component" value="Unassembled WGS sequence"/>
</dbReference>
<sequence>MIFAHKPAALILPGGTKVTYVEVADGERKGVLHSNRSGQPAYIHALEIKESTFDKIRAQLPRFIDRMLPGKRIPAGRTSGYESAAAQAFWFAIDGPFEPEDWRFFWVDDQGYESEVRHWHLSNPGEWLGVEGNVPRIQELLHLKVRSRTGEKDGDYGTPSRGSLPGIAKDGILGEVVAEMKFQNPLRRTDLVNPLTAQPLPAKVSVDGHELVLKGATRARIASDRTFGLHLDLALEGEHSLTSLFSLHDWTIEDGNGNVMVPGHGMLSETGQLWDCAPWSDAPVWKIRFVPVLSDPKNYTDEEIITLDPMPVPVYPRKKDINTWRSERLVGKSTTITARSPEPMGPNEIVFDITITPAVNGHSLQLLHATDESGSQTVQTRYGQEKYAMSLASVAPAGSTAMPVSTELVGRCRRPTTGKTLTVTLAFKKVTPVEFTFRPEFEP</sequence>
<organism evidence="1 2">
    <name type="scientific">Roseimicrobium gellanilyticum</name>
    <dbReference type="NCBI Taxonomy" id="748857"/>
    <lineage>
        <taxon>Bacteria</taxon>
        <taxon>Pseudomonadati</taxon>
        <taxon>Verrucomicrobiota</taxon>
        <taxon>Verrucomicrobiia</taxon>
        <taxon>Verrucomicrobiales</taxon>
        <taxon>Verrucomicrobiaceae</taxon>
        <taxon>Roseimicrobium</taxon>
    </lineage>
</organism>
<dbReference type="RefSeq" id="WP_147263562.1">
    <property type="nucleotide sequence ID" value="NZ_QNRR01000009.1"/>
</dbReference>
<name>A0A366HEI9_9BACT</name>
<evidence type="ECO:0000313" key="2">
    <source>
        <dbReference type="Proteomes" id="UP000253426"/>
    </source>
</evidence>
<comment type="caution">
    <text evidence="1">The sequence shown here is derived from an EMBL/GenBank/DDBJ whole genome shotgun (WGS) entry which is preliminary data.</text>
</comment>
<dbReference type="AlphaFoldDB" id="A0A366HEI9"/>
<reference evidence="1 2" key="1">
    <citation type="submission" date="2018-06" db="EMBL/GenBank/DDBJ databases">
        <title>Genomic Encyclopedia of Type Strains, Phase IV (KMG-IV): sequencing the most valuable type-strain genomes for metagenomic binning, comparative biology and taxonomic classification.</title>
        <authorList>
            <person name="Goeker M."/>
        </authorList>
    </citation>
    <scope>NUCLEOTIDE SEQUENCE [LARGE SCALE GENOMIC DNA]</scope>
    <source>
        <strain evidence="1 2">DSM 25532</strain>
    </source>
</reference>